<dbReference type="EMBL" id="LDEV01000236">
    <property type="protein sequence ID" value="KLJ13590.1"/>
    <property type="molecule type" value="Genomic_DNA"/>
</dbReference>
<feature type="chain" id="PRO_5005199678" evidence="1">
    <location>
        <begin position="23"/>
        <end position="65"/>
    </location>
</feature>
<dbReference type="Proteomes" id="UP000053573">
    <property type="component" value="Unassembled WGS sequence"/>
</dbReference>
<comment type="caution">
    <text evidence="2">The sequence shown here is derived from an EMBL/GenBank/DDBJ whole genome shotgun (WGS) entry which is preliminary data.</text>
</comment>
<keyword evidence="1" id="KW-0732">Signal</keyword>
<feature type="signal peptide" evidence="1">
    <location>
        <begin position="1"/>
        <end position="22"/>
    </location>
</feature>
<keyword evidence="3" id="KW-1185">Reference proteome</keyword>
<proteinExistence type="predicted"/>
<accession>A0A0H1BQG7</accession>
<gene>
    <name evidence="2" type="ORF">EMPG_09399</name>
</gene>
<evidence type="ECO:0000256" key="1">
    <source>
        <dbReference type="SAM" id="SignalP"/>
    </source>
</evidence>
<name>A0A0H1BQG7_9EURO</name>
<dbReference type="AlphaFoldDB" id="A0A0H1BQG7"/>
<evidence type="ECO:0000313" key="3">
    <source>
        <dbReference type="Proteomes" id="UP000053573"/>
    </source>
</evidence>
<reference evidence="3" key="1">
    <citation type="journal article" date="2015" name="PLoS Genet.">
        <title>The dynamic genome and transcriptome of the human fungal pathogen Blastomyces and close relative Emmonsia.</title>
        <authorList>
            <person name="Munoz J.F."/>
            <person name="Gauthier G.M."/>
            <person name="Desjardins C.A."/>
            <person name="Gallo J.E."/>
            <person name="Holder J."/>
            <person name="Sullivan T.D."/>
            <person name="Marty A.J."/>
            <person name="Carmen J.C."/>
            <person name="Chen Z."/>
            <person name="Ding L."/>
            <person name="Gujja S."/>
            <person name="Magrini V."/>
            <person name="Misas E."/>
            <person name="Mitreva M."/>
            <person name="Priest M."/>
            <person name="Saif S."/>
            <person name="Whiston E.A."/>
            <person name="Young S."/>
            <person name="Zeng Q."/>
            <person name="Goldman W.E."/>
            <person name="Mardis E.R."/>
            <person name="Taylor J.W."/>
            <person name="McEwen J.G."/>
            <person name="Clay O.K."/>
            <person name="Klein B.S."/>
            <person name="Cuomo C.A."/>
        </authorList>
    </citation>
    <scope>NUCLEOTIDE SEQUENCE [LARGE SCALE GENOMIC DNA]</scope>
    <source>
        <strain evidence="3">UAMH 139</strain>
    </source>
</reference>
<protein>
    <submittedName>
        <fullName evidence="2">Uncharacterized protein</fullName>
    </submittedName>
</protein>
<sequence length="65" mass="7402">MAWKLWQIFSIPMPAALIPTTATEVATMEFPYAKLLSSKGYSWNSRRNSVGADVISFWRRFPACC</sequence>
<organism evidence="2 3">
    <name type="scientific">Blastomyces silverae</name>
    <dbReference type="NCBI Taxonomy" id="2060906"/>
    <lineage>
        <taxon>Eukaryota</taxon>
        <taxon>Fungi</taxon>
        <taxon>Dikarya</taxon>
        <taxon>Ascomycota</taxon>
        <taxon>Pezizomycotina</taxon>
        <taxon>Eurotiomycetes</taxon>
        <taxon>Eurotiomycetidae</taxon>
        <taxon>Onygenales</taxon>
        <taxon>Ajellomycetaceae</taxon>
        <taxon>Blastomyces</taxon>
    </lineage>
</organism>
<evidence type="ECO:0000313" key="2">
    <source>
        <dbReference type="EMBL" id="KLJ13590.1"/>
    </source>
</evidence>